<sequence length="207" mass="22682">MIAFFSCNKYAAYSGTGKITGYIKMIDETTSSIPSPLGAVTVFLHNNKSNVTSSYEYETVTDDAGYFSVSNLDSKASMRVFVRFTKDGVEYASDTTVTVENAGLITMYVRPKYTNGLVLHFSDSTGGSFSNVAFRIYTSGIAASMDSSAYAFINTRSDSDGNYRVFNLQPQIYYIVAKDSFGANLIGVNDTVLITSDQVRFKNVPLK</sequence>
<keyword evidence="2" id="KW-1185">Reference proteome</keyword>
<evidence type="ECO:0000313" key="2">
    <source>
        <dbReference type="Proteomes" id="UP000248745"/>
    </source>
</evidence>
<evidence type="ECO:0000313" key="1">
    <source>
        <dbReference type="EMBL" id="PZF71878.1"/>
    </source>
</evidence>
<dbReference type="AlphaFoldDB" id="A0A2W2AW16"/>
<dbReference type="Proteomes" id="UP000248745">
    <property type="component" value="Unassembled WGS sequence"/>
</dbReference>
<reference evidence="1 2" key="1">
    <citation type="submission" date="2018-06" db="EMBL/GenBank/DDBJ databases">
        <title>Mucibacter soli gen. nov., sp. nov., a new member of the family Chitinophagaceae producing mucin.</title>
        <authorList>
            <person name="Kim M.-K."/>
            <person name="Park S."/>
            <person name="Kim T.-S."/>
            <person name="Joung Y."/>
            <person name="Han J.-H."/>
            <person name="Kim S.B."/>
        </authorList>
    </citation>
    <scope>NUCLEOTIDE SEQUENCE [LARGE SCALE GENOMIC DNA]</scope>
    <source>
        <strain evidence="1 2">R1-15</strain>
    </source>
</reference>
<protein>
    <submittedName>
        <fullName evidence="1">Uncharacterized protein</fullName>
    </submittedName>
</protein>
<proteinExistence type="predicted"/>
<comment type="caution">
    <text evidence="1">The sequence shown here is derived from an EMBL/GenBank/DDBJ whole genome shotgun (WGS) entry which is preliminary data.</text>
</comment>
<gene>
    <name evidence="1" type="ORF">DN068_17645</name>
</gene>
<name>A0A2W2AW16_9BACT</name>
<accession>A0A2W2AW16</accession>
<dbReference type="EMBL" id="QKTW01000022">
    <property type="protein sequence ID" value="PZF71878.1"/>
    <property type="molecule type" value="Genomic_DNA"/>
</dbReference>
<organism evidence="1 2">
    <name type="scientific">Taibaiella soli</name>
    <dbReference type="NCBI Taxonomy" id="1649169"/>
    <lineage>
        <taxon>Bacteria</taxon>
        <taxon>Pseudomonadati</taxon>
        <taxon>Bacteroidota</taxon>
        <taxon>Chitinophagia</taxon>
        <taxon>Chitinophagales</taxon>
        <taxon>Chitinophagaceae</taxon>
        <taxon>Taibaiella</taxon>
    </lineage>
</organism>